<dbReference type="EMBL" id="FPBV01000005">
    <property type="protein sequence ID" value="SFU63005.1"/>
    <property type="molecule type" value="Genomic_DNA"/>
</dbReference>
<dbReference type="GO" id="GO:0004252">
    <property type="term" value="F:serine-type endopeptidase activity"/>
    <property type="evidence" value="ECO:0007669"/>
    <property type="project" value="InterPro"/>
</dbReference>
<proteinExistence type="inferred from homology"/>
<dbReference type="PROSITE" id="PS50106">
    <property type="entry name" value="PDZ"/>
    <property type="match status" value="1"/>
</dbReference>
<dbReference type="STRING" id="392015.SAMN05421543_10545"/>
<dbReference type="RefSeq" id="WP_074950557.1">
    <property type="nucleotide sequence ID" value="NZ_FPBV01000005.1"/>
</dbReference>
<dbReference type="OrthoDB" id="9758917at2"/>
<dbReference type="InterPro" id="IPR001478">
    <property type="entry name" value="PDZ"/>
</dbReference>
<accession>A0A1I7HQH7</accession>
<keyword evidence="9" id="KW-1185">Reference proteome</keyword>
<dbReference type="SUPFAM" id="SSF50494">
    <property type="entry name" value="Trypsin-like serine proteases"/>
    <property type="match status" value="1"/>
</dbReference>
<feature type="transmembrane region" description="Helical" evidence="6">
    <location>
        <begin position="20"/>
        <end position="39"/>
    </location>
</feature>
<evidence type="ECO:0000259" key="7">
    <source>
        <dbReference type="PROSITE" id="PS50106"/>
    </source>
</evidence>
<dbReference type="InterPro" id="IPR036034">
    <property type="entry name" value="PDZ_sf"/>
</dbReference>
<evidence type="ECO:0000256" key="2">
    <source>
        <dbReference type="ARBA" id="ARBA00022670"/>
    </source>
</evidence>
<protein>
    <submittedName>
        <fullName evidence="8">Serine protease Do</fullName>
    </submittedName>
</protein>
<keyword evidence="6" id="KW-0812">Transmembrane</keyword>
<dbReference type="InterPro" id="IPR051201">
    <property type="entry name" value="Chloro_Bact_Ser_Proteases"/>
</dbReference>
<dbReference type="Proteomes" id="UP000183508">
    <property type="component" value="Unassembled WGS sequence"/>
</dbReference>
<dbReference type="SUPFAM" id="SSF50156">
    <property type="entry name" value="PDZ domain-like"/>
    <property type="match status" value="1"/>
</dbReference>
<evidence type="ECO:0000256" key="6">
    <source>
        <dbReference type="SAM" id="Phobius"/>
    </source>
</evidence>
<dbReference type="SMART" id="SM00228">
    <property type="entry name" value="PDZ"/>
    <property type="match status" value="1"/>
</dbReference>
<evidence type="ECO:0000256" key="4">
    <source>
        <dbReference type="ARBA" id="ARBA00022825"/>
    </source>
</evidence>
<dbReference type="PRINTS" id="PR00834">
    <property type="entry name" value="PROTEASES2C"/>
</dbReference>
<keyword evidence="3" id="KW-0378">Hydrolase</keyword>
<dbReference type="AlphaFoldDB" id="A0A1I7HQH7"/>
<evidence type="ECO:0000256" key="1">
    <source>
        <dbReference type="ARBA" id="ARBA00010541"/>
    </source>
</evidence>
<reference evidence="9" key="1">
    <citation type="submission" date="2016-10" db="EMBL/GenBank/DDBJ databases">
        <authorList>
            <person name="Varghese N."/>
        </authorList>
    </citation>
    <scope>NUCLEOTIDE SEQUENCE [LARGE SCALE GENOMIC DNA]</scope>
    <source>
        <strain evidence="9">DSM 17980</strain>
    </source>
</reference>
<dbReference type="InterPro" id="IPR001940">
    <property type="entry name" value="Peptidase_S1C"/>
</dbReference>
<dbReference type="PANTHER" id="PTHR43343:SF3">
    <property type="entry name" value="PROTEASE DO-LIKE 8, CHLOROPLASTIC"/>
    <property type="match status" value="1"/>
</dbReference>
<gene>
    <name evidence="8" type="ORF">SAMN05421543_10545</name>
</gene>
<feature type="region of interest" description="Disordered" evidence="5">
    <location>
        <begin position="396"/>
        <end position="425"/>
    </location>
</feature>
<dbReference type="Gene3D" id="2.30.42.10">
    <property type="match status" value="1"/>
</dbReference>
<keyword evidence="2 8" id="KW-0645">Protease</keyword>
<dbReference type="InterPro" id="IPR043504">
    <property type="entry name" value="Peptidase_S1_PA_chymotrypsin"/>
</dbReference>
<dbReference type="Gene3D" id="2.40.10.10">
    <property type="entry name" value="Trypsin-like serine proteases"/>
    <property type="match status" value="2"/>
</dbReference>
<dbReference type="InterPro" id="IPR009003">
    <property type="entry name" value="Peptidase_S1_PA"/>
</dbReference>
<dbReference type="Pfam" id="PF13180">
    <property type="entry name" value="PDZ_2"/>
    <property type="match status" value="1"/>
</dbReference>
<feature type="domain" description="PDZ" evidence="7">
    <location>
        <begin position="308"/>
        <end position="384"/>
    </location>
</feature>
<dbReference type="eggNOG" id="COG0265">
    <property type="taxonomic scope" value="Bacteria"/>
</dbReference>
<evidence type="ECO:0000256" key="5">
    <source>
        <dbReference type="SAM" id="MobiDB-lite"/>
    </source>
</evidence>
<comment type="similarity">
    <text evidence="1">Belongs to the peptidase S1C family.</text>
</comment>
<organism evidence="8 9">
    <name type="scientific">Alicyclobacillus macrosporangiidus</name>
    <dbReference type="NCBI Taxonomy" id="392015"/>
    <lineage>
        <taxon>Bacteria</taxon>
        <taxon>Bacillati</taxon>
        <taxon>Bacillota</taxon>
        <taxon>Bacilli</taxon>
        <taxon>Bacillales</taxon>
        <taxon>Alicyclobacillaceae</taxon>
        <taxon>Alicyclobacillus</taxon>
    </lineage>
</organism>
<keyword evidence="6" id="KW-0472">Membrane</keyword>
<dbReference type="Pfam" id="PF13365">
    <property type="entry name" value="Trypsin_2"/>
    <property type="match status" value="1"/>
</dbReference>
<evidence type="ECO:0000313" key="8">
    <source>
        <dbReference type="EMBL" id="SFU63005.1"/>
    </source>
</evidence>
<keyword evidence="4" id="KW-0720">Serine protease</keyword>
<keyword evidence="6" id="KW-1133">Transmembrane helix</keyword>
<evidence type="ECO:0000313" key="9">
    <source>
        <dbReference type="Proteomes" id="UP000183508"/>
    </source>
</evidence>
<sequence>MGYYNPDTPGKPRAQGALRWVATVVVSAMAGAGATLAALPALARTGLDQPAVPAVSREPAPSPVGQTVTSVSVSVADGITEAVKRVEPAVVGVVNYARVSDFFTQTSKLEATGVGTGVLFHKDAQYGFIVTNNHVVEGAAKVEAVLEQGKHVLANVVGTDPYTDLAVLRVPLAPFQNVQPAQFANSDEVEVGEPAIAIGTPMGLDFADTVTAGIVSAKQRIMPVEEPQTHQTLDYQAVIQTDAAINPGNSGGPLVNIHGDVIGINSSKIVAPNFEGMGFAIPANAVRATAQEIMKTGHASHPALGISGYSLSSLPQQWWPDVPVDYGVFVRSVSGAGAKQAGLQPQDVIVGIDGKTVKNMADLRTHLFQKKPGDKVTLRVYRGSRQLDLTVQLGEMPSQNSSAAGEDGRGAVAETPFGLPNPFGD</sequence>
<name>A0A1I7HQH7_9BACL</name>
<dbReference type="PANTHER" id="PTHR43343">
    <property type="entry name" value="PEPTIDASE S12"/>
    <property type="match status" value="1"/>
</dbReference>
<evidence type="ECO:0000256" key="3">
    <source>
        <dbReference type="ARBA" id="ARBA00022801"/>
    </source>
</evidence>
<dbReference type="GO" id="GO:0006508">
    <property type="term" value="P:proteolysis"/>
    <property type="evidence" value="ECO:0007669"/>
    <property type="project" value="UniProtKB-KW"/>
</dbReference>